<dbReference type="SUPFAM" id="SSF64268">
    <property type="entry name" value="PX domain"/>
    <property type="match status" value="1"/>
</dbReference>
<dbReference type="KEGG" id="aten:116302372"/>
<evidence type="ECO:0000256" key="3">
    <source>
        <dbReference type="ARBA" id="ARBA00022448"/>
    </source>
</evidence>
<gene>
    <name evidence="10" type="primary">LOC116302372</name>
</gene>
<dbReference type="Gene3D" id="1.20.1270.60">
    <property type="entry name" value="Arfaptin homology (AH) domain/BAR domain"/>
    <property type="match status" value="1"/>
</dbReference>
<dbReference type="InterPro" id="IPR000261">
    <property type="entry name" value="EH_dom"/>
</dbReference>
<dbReference type="SUPFAM" id="SSF47473">
    <property type="entry name" value="EF-hand"/>
    <property type="match status" value="1"/>
</dbReference>
<comment type="similarity">
    <text evidence="2">Belongs to the sorting nexin family.</text>
</comment>
<dbReference type="PANTHER" id="PTHR46571">
    <property type="entry name" value="SORTING NEXIN-8"/>
    <property type="match status" value="1"/>
</dbReference>
<feature type="domain" description="PX" evidence="8">
    <location>
        <begin position="133"/>
        <end position="241"/>
    </location>
</feature>
<comment type="subcellular location">
    <subcellularLocation>
        <location evidence="1">Membrane</location>
        <topology evidence="1">Peripheral membrane protein</topology>
        <orientation evidence="1">Cytoplasmic side</orientation>
    </subcellularLocation>
</comment>
<dbReference type="Pfam" id="PF12763">
    <property type="entry name" value="EH"/>
    <property type="match status" value="1"/>
</dbReference>
<reference evidence="10" key="1">
    <citation type="submission" date="2025-08" db="UniProtKB">
        <authorList>
            <consortium name="RefSeq"/>
        </authorList>
    </citation>
    <scope>IDENTIFICATION</scope>
    <source>
        <tissue evidence="10">Tentacle</tissue>
    </source>
</reference>
<dbReference type="Gene3D" id="1.10.238.10">
    <property type="entry name" value="EF-hand"/>
    <property type="match status" value="1"/>
</dbReference>
<dbReference type="AlphaFoldDB" id="A0A6P8IL34"/>
<dbReference type="GeneID" id="116302372"/>
<dbReference type="GO" id="GO:0005829">
    <property type="term" value="C:cytosol"/>
    <property type="evidence" value="ECO:0007669"/>
    <property type="project" value="GOC"/>
</dbReference>
<dbReference type="Pfam" id="PF00787">
    <property type="entry name" value="PX"/>
    <property type="match status" value="1"/>
</dbReference>
<evidence type="ECO:0000313" key="10">
    <source>
        <dbReference type="RefSeq" id="XP_031567509.1"/>
    </source>
</evidence>
<keyword evidence="3" id="KW-0813">Transport</keyword>
<dbReference type="PROSITE" id="PS50031">
    <property type="entry name" value="EH"/>
    <property type="match status" value="1"/>
</dbReference>
<evidence type="ECO:0000259" key="7">
    <source>
        <dbReference type="PROSITE" id="PS50031"/>
    </source>
</evidence>
<evidence type="ECO:0000256" key="5">
    <source>
        <dbReference type="ARBA" id="ARBA00023136"/>
    </source>
</evidence>
<dbReference type="Proteomes" id="UP000515163">
    <property type="component" value="Unplaced"/>
</dbReference>
<evidence type="ECO:0000256" key="2">
    <source>
        <dbReference type="ARBA" id="ARBA00010883"/>
    </source>
</evidence>
<dbReference type="RefSeq" id="XP_031567509.1">
    <property type="nucleotide sequence ID" value="XM_031711649.1"/>
</dbReference>
<evidence type="ECO:0000259" key="8">
    <source>
        <dbReference type="PROSITE" id="PS50195"/>
    </source>
</evidence>
<dbReference type="InterPro" id="IPR045734">
    <property type="entry name" value="Snx8_BAR_dom"/>
</dbReference>
<keyword evidence="5" id="KW-0472">Membrane</keyword>
<evidence type="ECO:0000256" key="6">
    <source>
        <dbReference type="SAM" id="Coils"/>
    </source>
</evidence>
<dbReference type="PROSITE" id="PS50195">
    <property type="entry name" value="PX"/>
    <property type="match status" value="1"/>
</dbReference>
<dbReference type="InterPro" id="IPR035704">
    <property type="entry name" value="SNX8/Mvp1_PX"/>
</dbReference>
<dbReference type="GO" id="GO:0035091">
    <property type="term" value="F:phosphatidylinositol binding"/>
    <property type="evidence" value="ECO:0007669"/>
    <property type="project" value="InterPro"/>
</dbReference>
<protein>
    <submittedName>
        <fullName evidence="10">Sorting nexin-8-like</fullName>
    </submittedName>
</protein>
<dbReference type="FunCoup" id="A0A6P8IL34">
    <property type="interactions" value="438"/>
</dbReference>
<feature type="domain" description="EH" evidence="7">
    <location>
        <begin position="14"/>
        <end position="103"/>
    </location>
</feature>
<name>A0A6P8IL34_ACTTE</name>
<dbReference type="InterPro" id="IPR001683">
    <property type="entry name" value="PX_dom"/>
</dbReference>
<keyword evidence="6" id="KW-0175">Coiled coil</keyword>
<dbReference type="Pfam" id="PF19566">
    <property type="entry name" value="Snx8_BAR_dom"/>
    <property type="match status" value="1"/>
</dbReference>
<dbReference type="CDD" id="cd07597">
    <property type="entry name" value="BAR_SNX8"/>
    <property type="match status" value="1"/>
</dbReference>
<dbReference type="InterPro" id="IPR011992">
    <property type="entry name" value="EF-hand-dom_pair"/>
</dbReference>
<evidence type="ECO:0000313" key="9">
    <source>
        <dbReference type="Proteomes" id="UP000515163"/>
    </source>
</evidence>
<dbReference type="InParanoid" id="A0A6P8IL34"/>
<dbReference type="OrthoDB" id="10064318at2759"/>
<dbReference type="GO" id="GO:0034498">
    <property type="term" value="P:early endosome to Golgi transport"/>
    <property type="evidence" value="ECO:0007669"/>
    <property type="project" value="TreeGrafter"/>
</dbReference>
<feature type="coiled-coil region" evidence="6">
    <location>
        <begin position="414"/>
        <end position="448"/>
    </location>
</feature>
<dbReference type="InterPro" id="IPR028662">
    <property type="entry name" value="SNX8/Mvp1"/>
</dbReference>
<proteinExistence type="inferred from homology"/>
<organism evidence="9 10">
    <name type="scientific">Actinia tenebrosa</name>
    <name type="common">Australian red waratah sea anemone</name>
    <dbReference type="NCBI Taxonomy" id="6105"/>
    <lineage>
        <taxon>Eukaryota</taxon>
        <taxon>Metazoa</taxon>
        <taxon>Cnidaria</taxon>
        <taxon>Anthozoa</taxon>
        <taxon>Hexacorallia</taxon>
        <taxon>Actiniaria</taxon>
        <taxon>Actiniidae</taxon>
        <taxon>Actinia</taxon>
    </lineage>
</organism>
<sequence>MAASLTFGSVPQFYREVYQIVCPNQENKIEKEMFVKILVKSSLPKSSLTMIWEAIDPKQEGFITRDGLYKALALTALAQQGKPVSEKALESFVDSELPKPSLGDLSDLKTLSARVRREQNPNILGYNYEDLMALDSVEVDLLAEKKGILLKHNEYQISSKRHNMTVHRRYNDFVAFHDVLISRFPYRLVPKLPPKKLMGASKEFIEARRRALKRFLNVVARHPVLSNDRIVIFFFTIKGSDIGQKMKDQFKSFPDEFVTSPLSVGIKELVPMDVQASFSASKEHIRCIHNSVERMKEIADRITMRTLGFSSDMLAFAKELSALNGDSHPTTVWACGNNDSWGHLKHGFNGLMGHFSRLSDKATAWFKREDCGAAETFALFLEVTSAYKDLCERHEKGVLKDHQNALHKMQQIKKRQILSQAKGQENLVDALESKILEQEADISNMENRNFFSLHCLQLETQLVHANIKMIAVALEKMVASNSLGHKELAQIWAETYPAVESLVPKETASSPPGSPPL</sequence>
<evidence type="ECO:0000256" key="1">
    <source>
        <dbReference type="ARBA" id="ARBA00004287"/>
    </source>
</evidence>
<keyword evidence="4" id="KW-0653">Protein transport</keyword>
<keyword evidence="9" id="KW-1185">Reference proteome</keyword>
<dbReference type="GO" id="GO:0031901">
    <property type="term" value="C:early endosome membrane"/>
    <property type="evidence" value="ECO:0007669"/>
    <property type="project" value="TreeGrafter"/>
</dbReference>
<dbReference type="SMART" id="SM00027">
    <property type="entry name" value="EH"/>
    <property type="match status" value="1"/>
</dbReference>
<evidence type="ECO:0000256" key="4">
    <source>
        <dbReference type="ARBA" id="ARBA00022927"/>
    </source>
</evidence>
<dbReference type="GO" id="GO:0006886">
    <property type="term" value="P:intracellular protein transport"/>
    <property type="evidence" value="ECO:0007669"/>
    <property type="project" value="TreeGrafter"/>
</dbReference>
<dbReference type="CDD" id="cd06866">
    <property type="entry name" value="PX_SNX8_Mvp1p_like"/>
    <property type="match status" value="1"/>
</dbReference>
<accession>A0A6P8IL34</accession>
<dbReference type="InterPro" id="IPR036871">
    <property type="entry name" value="PX_dom_sf"/>
</dbReference>
<dbReference type="Gene3D" id="3.30.1520.10">
    <property type="entry name" value="Phox-like domain"/>
    <property type="match status" value="1"/>
</dbReference>
<dbReference type="SMART" id="SM00312">
    <property type="entry name" value="PX"/>
    <property type="match status" value="1"/>
</dbReference>
<dbReference type="PANTHER" id="PTHR46571:SF1">
    <property type="entry name" value="SORTING NEXIN-8"/>
    <property type="match status" value="1"/>
</dbReference>
<dbReference type="InterPro" id="IPR027267">
    <property type="entry name" value="AH/BAR_dom_sf"/>
</dbReference>